<comment type="caution">
    <text evidence="4">The sequence shown here is derived from an EMBL/GenBank/DDBJ whole genome shotgun (WGS) entry which is preliminary data.</text>
</comment>
<dbReference type="SUPFAM" id="SSF56801">
    <property type="entry name" value="Acetyl-CoA synthetase-like"/>
    <property type="match status" value="1"/>
</dbReference>
<dbReference type="EMBL" id="RFDI01002517">
    <property type="protein sequence ID" value="RSR15855.1"/>
    <property type="molecule type" value="Genomic_DNA"/>
</dbReference>
<evidence type="ECO:0000259" key="3">
    <source>
        <dbReference type="Pfam" id="PF00501"/>
    </source>
</evidence>
<evidence type="ECO:0000313" key="5">
    <source>
        <dbReference type="Proteomes" id="UP000280073"/>
    </source>
</evidence>
<feature type="domain" description="AMP-dependent synthetase/ligase" evidence="3">
    <location>
        <begin position="30"/>
        <end position="103"/>
    </location>
</feature>
<dbReference type="AlphaFoldDB" id="A0A3R9RSW2"/>
<dbReference type="PANTHER" id="PTHR44845">
    <property type="entry name" value="CARRIER DOMAIN-CONTAINING PROTEIN"/>
    <property type="match status" value="1"/>
</dbReference>
<name>A0A3R9RSW2_ACIBA</name>
<dbReference type="Gene3D" id="3.40.50.12780">
    <property type="entry name" value="N-terminal domain of ligase-like"/>
    <property type="match status" value="1"/>
</dbReference>
<evidence type="ECO:0000256" key="1">
    <source>
        <dbReference type="ARBA" id="ARBA00022450"/>
    </source>
</evidence>
<feature type="non-terminal residue" evidence="4">
    <location>
        <position position="103"/>
    </location>
</feature>
<dbReference type="PANTHER" id="PTHR44845:SF6">
    <property type="entry name" value="BETA-ALANINE-ACTIVATING ENZYME"/>
    <property type="match status" value="1"/>
</dbReference>
<reference evidence="4 5" key="1">
    <citation type="submission" date="2018-10" db="EMBL/GenBank/DDBJ databases">
        <title>GWAS and RNA-Seq identify cryptic mechanisms of antimicrobial resistance in Acinetobacter baumannii.</title>
        <authorList>
            <person name="Sahl J.W."/>
        </authorList>
    </citation>
    <scope>NUCLEOTIDE SEQUENCE [LARGE SCALE GENOMIC DNA]</scope>
    <source>
        <strain evidence="4 5">TG28175</strain>
    </source>
</reference>
<evidence type="ECO:0000313" key="4">
    <source>
        <dbReference type="EMBL" id="RSR15855.1"/>
    </source>
</evidence>
<dbReference type="InterPro" id="IPR042099">
    <property type="entry name" value="ANL_N_sf"/>
</dbReference>
<dbReference type="Proteomes" id="UP000280073">
    <property type="component" value="Unassembled WGS sequence"/>
</dbReference>
<evidence type="ECO:0000256" key="2">
    <source>
        <dbReference type="ARBA" id="ARBA00022553"/>
    </source>
</evidence>
<accession>A0A3R9RSW2</accession>
<organism evidence="4 5">
    <name type="scientific">Acinetobacter baumannii</name>
    <dbReference type="NCBI Taxonomy" id="470"/>
    <lineage>
        <taxon>Bacteria</taxon>
        <taxon>Pseudomonadati</taxon>
        <taxon>Pseudomonadota</taxon>
        <taxon>Gammaproteobacteria</taxon>
        <taxon>Moraxellales</taxon>
        <taxon>Moraxellaceae</taxon>
        <taxon>Acinetobacter</taxon>
        <taxon>Acinetobacter calcoaceticus/baumannii complex</taxon>
    </lineage>
</organism>
<sequence>MNQFVTNTKNVIRGKYHPEFLQNEVLADIFAHTAQTLPDKTALIEADKTLSYGELYQQALIMAQHLALKGVKPGHIVGLWLPRGIELLKAQLAICLSGAAWLP</sequence>
<dbReference type="Pfam" id="PF00501">
    <property type="entry name" value="AMP-binding"/>
    <property type="match status" value="1"/>
</dbReference>
<protein>
    <recommendedName>
        <fullName evidence="3">AMP-dependent synthetase/ligase domain-containing protein</fullName>
    </recommendedName>
</protein>
<proteinExistence type="predicted"/>
<keyword evidence="2" id="KW-0597">Phosphoprotein</keyword>
<keyword evidence="1" id="KW-0596">Phosphopantetheine</keyword>
<gene>
    <name evidence="4" type="ORF">EA686_28540</name>
</gene>
<dbReference type="InterPro" id="IPR000873">
    <property type="entry name" value="AMP-dep_synth/lig_dom"/>
</dbReference>